<dbReference type="GO" id="GO:0016757">
    <property type="term" value="F:glycosyltransferase activity"/>
    <property type="evidence" value="ECO:0007669"/>
    <property type="project" value="UniProtKB-KW"/>
</dbReference>
<evidence type="ECO:0000256" key="1">
    <source>
        <dbReference type="ARBA" id="ARBA00006739"/>
    </source>
</evidence>
<dbReference type="InterPro" id="IPR050834">
    <property type="entry name" value="Glycosyltransf_2"/>
</dbReference>
<dbReference type="CDD" id="cd00761">
    <property type="entry name" value="Glyco_tranf_GTA_type"/>
    <property type="match status" value="1"/>
</dbReference>
<proteinExistence type="inferred from homology"/>
<evidence type="ECO:0000313" key="6">
    <source>
        <dbReference type="Proteomes" id="UP000284416"/>
    </source>
</evidence>
<evidence type="ECO:0000256" key="2">
    <source>
        <dbReference type="ARBA" id="ARBA00022676"/>
    </source>
</evidence>
<dbReference type="AlphaFoldDB" id="A0A417Z0Q8"/>
<evidence type="ECO:0000259" key="4">
    <source>
        <dbReference type="Pfam" id="PF00535"/>
    </source>
</evidence>
<dbReference type="InterPro" id="IPR029044">
    <property type="entry name" value="Nucleotide-diphossugar_trans"/>
</dbReference>
<keyword evidence="3 5" id="KW-0808">Transferase</keyword>
<dbReference type="Pfam" id="PF00535">
    <property type="entry name" value="Glycos_transf_2"/>
    <property type="match status" value="1"/>
</dbReference>
<keyword evidence="6" id="KW-1185">Reference proteome</keyword>
<gene>
    <name evidence="5" type="ORF">D1B31_02695</name>
</gene>
<dbReference type="OrthoDB" id="6713581at2"/>
<dbReference type="SUPFAM" id="SSF53448">
    <property type="entry name" value="Nucleotide-diphospho-sugar transferases"/>
    <property type="match status" value="1"/>
</dbReference>
<sequence length="230" mass="26774">MISVVVCTNREAFIPNILENFSRQTFEEKELIVILNSSLINASAPDLNVRFVTLPETMSLGECLNQGVKLATYDYVAKMDDDDFYGADYLEEAYEGLLATNADLVGKSTFYIYFQKNHELRLYNANWEKRWIPKTEKYKTNYFMSGATLVFRKEVMANILFPHVNVGEDSHFQQVCFRQGLKMFSLSKSHYAYIRYPSPRHHHSDVKEHLLRRRSKFVANLTSIESLNKL</sequence>
<dbReference type="InterPro" id="IPR001173">
    <property type="entry name" value="Glyco_trans_2-like"/>
</dbReference>
<dbReference type="Proteomes" id="UP000284416">
    <property type="component" value="Unassembled WGS sequence"/>
</dbReference>
<dbReference type="EMBL" id="QWEG01000001">
    <property type="protein sequence ID" value="RHW43576.1"/>
    <property type="molecule type" value="Genomic_DNA"/>
</dbReference>
<keyword evidence="2" id="KW-0328">Glycosyltransferase</keyword>
<dbReference type="RefSeq" id="WP_118919183.1">
    <property type="nucleotide sequence ID" value="NZ_QWEG01000001.1"/>
</dbReference>
<reference evidence="5 6" key="1">
    <citation type="journal article" date="2017" name="Int. J. Syst. Evol. Microbiol.">
        <title>Bacillus notoginsengisoli sp. nov., a novel bacterium isolated from the rhizosphere of Panax notoginseng.</title>
        <authorList>
            <person name="Zhang M.Y."/>
            <person name="Cheng J."/>
            <person name="Cai Y."/>
            <person name="Zhang T.Y."/>
            <person name="Wu Y.Y."/>
            <person name="Manikprabhu D."/>
            <person name="Li W.J."/>
            <person name="Zhang Y.X."/>
        </authorList>
    </citation>
    <scope>NUCLEOTIDE SEQUENCE [LARGE SCALE GENOMIC DNA]</scope>
    <source>
        <strain evidence="5 6">JCM 30743</strain>
    </source>
</reference>
<evidence type="ECO:0000256" key="3">
    <source>
        <dbReference type="ARBA" id="ARBA00022679"/>
    </source>
</evidence>
<dbReference type="PANTHER" id="PTHR43685:SF5">
    <property type="entry name" value="GLYCOSYLTRANSFERASE EPSE-RELATED"/>
    <property type="match status" value="1"/>
</dbReference>
<evidence type="ECO:0000313" key="5">
    <source>
        <dbReference type="EMBL" id="RHW43576.1"/>
    </source>
</evidence>
<feature type="domain" description="Glycosyltransferase 2-like" evidence="4">
    <location>
        <begin position="4"/>
        <end position="155"/>
    </location>
</feature>
<dbReference type="PANTHER" id="PTHR43685">
    <property type="entry name" value="GLYCOSYLTRANSFERASE"/>
    <property type="match status" value="1"/>
</dbReference>
<protein>
    <submittedName>
        <fullName evidence="5">Glycosyltransferase family 2 protein</fullName>
    </submittedName>
</protein>
<accession>A0A417Z0Q8</accession>
<name>A0A417Z0Q8_9BACI</name>
<dbReference type="Gene3D" id="3.90.550.10">
    <property type="entry name" value="Spore Coat Polysaccharide Biosynthesis Protein SpsA, Chain A"/>
    <property type="match status" value="1"/>
</dbReference>
<organism evidence="5 6">
    <name type="scientific">Neobacillus notoginsengisoli</name>
    <dbReference type="NCBI Taxonomy" id="1578198"/>
    <lineage>
        <taxon>Bacteria</taxon>
        <taxon>Bacillati</taxon>
        <taxon>Bacillota</taxon>
        <taxon>Bacilli</taxon>
        <taxon>Bacillales</taxon>
        <taxon>Bacillaceae</taxon>
        <taxon>Neobacillus</taxon>
    </lineage>
</organism>
<comment type="similarity">
    <text evidence="1">Belongs to the glycosyltransferase 2 family.</text>
</comment>
<comment type="caution">
    <text evidence="5">The sequence shown here is derived from an EMBL/GenBank/DDBJ whole genome shotgun (WGS) entry which is preliminary data.</text>
</comment>